<dbReference type="Proteomes" id="UP000198697">
    <property type="component" value="Unassembled WGS sequence"/>
</dbReference>
<feature type="transmembrane region" description="Helical" evidence="8">
    <location>
        <begin position="166"/>
        <end position="184"/>
    </location>
</feature>
<proteinExistence type="inferred from homology"/>
<dbReference type="PANTHER" id="PTHR10464:SF4">
    <property type="entry name" value="UREA TRANSPORTER"/>
    <property type="match status" value="1"/>
</dbReference>
<reference evidence="10" key="1">
    <citation type="submission" date="2016-10" db="EMBL/GenBank/DDBJ databases">
        <authorList>
            <person name="Varghese N."/>
            <person name="Submissions S."/>
        </authorList>
    </citation>
    <scope>NUCLEOTIDE SEQUENCE [LARGE SCALE GENOMIC DNA]</scope>
    <source>
        <strain evidence="10">DSM 15310</strain>
    </source>
</reference>
<evidence type="ECO:0000256" key="4">
    <source>
        <dbReference type="ARBA" id="ARBA00022692"/>
    </source>
</evidence>
<gene>
    <name evidence="9" type="ORF">SAMN04487998_3672</name>
</gene>
<sequence>MRADSTELLTANLRGVGQIFLQESAWTGALLLLGICYGSPLMGAAVGISTLVGTGTARLLSYDQGHISRGLYGFNAALVGAGLSVFFAPTILLALVILVAVVLSTVVMHWFLRRELPAYTFPFILLTWLGVYALHLLGAPGAAAGVLAPAPNIGALVLVSRGFGQVIFQGEVLVGAVFFLAIFIHSPISALYGLVGALLGAAAALLMHEPAESIALGLFSFNGVLCGVAFAGSQRRDGLLVLVAVLLSVAINALLARGQLLALTFPFVLASWLTLLLKRLFPSHSPAATD</sequence>
<name>A0A1I0J8L0_9BACT</name>
<evidence type="ECO:0000256" key="1">
    <source>
        <dbReference type="ARBA" id="ARBA00004651"/>
    </source>
</evidence>
<evidence type="ECO:0000256" key="3">
    <source>
        <dbReference type="ARBA" id="ARBA00022475"/>
    </source>
</evidence>
<dbReference type="GO" id="GO:0015204">
    <property type="term" value="F:urea transmembrane transporter activity"/>
    <property type="evidence" value="ECO:0007669"/>
    <property type="project" value="InterPro"/>
</dbReference>
<evidence type="ECO:0000256" key="7">
    <source>
        <dbReference type="PIRSR" id="PIRSR016502-1"/>
    </source>
</evidence>
<keyword evidence="3" id="KW-1003">Cell membrane</keyword>
<comment type="similarity">
    <text evidence="2">Belongs to the urea transporter family.</text>
</comment>
<keyword evidence="10" id="KW-1185">Reference proteome</keyword>
<evidence type="ECO:0000256" key="6">
    <source>
        <dbReference type="ARBA" id="ARBA00023136"/>
    </source>
</evidence>
<organism evidence="9 10">
    <name type="scientific">Hymenobacter actinosclerus</name>
    <dbReference type="NCBI Taxonomy" id="82805"/>
    <lineage>
        <taxon>Bacteria</taxon>
        <taxon>Pseudomonadati</taxon>
        <taxon>Bacteroidota</taxon>
        <taxon>Cytophagia</taxon>
        <taxon>Cytophagales</taxon>
        <taxon>Hymenobacteraceae</taxon>
        <taxon>Hymenobacter</taxon>
    </lineage>
</organism>
<dbReference type="RefSeq" id="WP_092774185.1">
    <property type="nucleotide sequence ID" value="NZ_FOHS01000007.1"/>
</dbReference>
<feature type="transmembrane region" description="Helical" evidence="8">
    <location>
        <begin position="214"/>
        <end position="232"/>
    </location>
</feature>
<feature type="transmembrane region" description="Helical" evidence="8">
    <location>
        <begin position="190"/>
        <end position="207"/>
    </location>
</feature>
<evidence type="ECO:0000256" key="2">
    <source>
        <dbReference type="ARBA" id="ARBA00005914"/>
    </source>
</evidence>
<dbReference type="OrthoDB" id="279428at2"/>
<keyword evidence="5 8" id="KW-1133">Transmembrane helix</keyword>
<dbReference type="Gene3D" id="1.10.3430.10">
    <property type="entry name" value="Ammonium transporter AmtB like domains"/>
    <property type="match status" value="1"/>
</dbReference>
<dbReference type="EMBL" id="FOHS01000007">
    <property type="protein sequence ID" value="SEU05575.1"/>
    <property type="molecule type" value="Genomic_DNA"/>
</dbReference>
<keyword evidence="6 8" id="KW-0472">Membrane</keyword>
<feature type="transmembrane region" description="Helical" evidence="8">
    <location>
        <begin position="29"/>
        <end position="52"/>
    </location>
</feature>
<dbReference type="GO" id="GO:0005886">
    <property type="term" value="C:plasma membrane"/>
    <property type="evidence" value="ECO:0007669"/>
    <property type="project" value="UniProtKB-SubCell"/>
</dbReference>
<dbReference type="Pfam" id="PF03253">
    <property type="entry name" value="UT"/>
    <property type="match status" value="1"/>
</dbReference>
<evidence type="ECO:0000256" key="5">
    <source>
        <dbReference type="ARBA" id="ARBA00022989"/>
    </source>
</evidence>
<dbReference type="PIRSF" id="PIRSF016502">
    <property type="entry name" value="Urea_transporter"/>
    <property type="match status" value="1"/>
</dbReference>
<evidence type="ECO:0000313" key="9">
    <source>
        <dbReference type="EMBL" id="SEU05575.1"/>
    </source>
</evidence>
<protein>
    <submittedName>
        <fullName evidence="9">Urea transporter</fullName>
    </submittedName>
</protein>
<feature type="transmembrane region" description="Helical" evidence="8">
    <location>
        <begin position="72"/>
        <end position="104"/>
    </location>
</feature>
<feature type="transmembrane region" description="Helical" evidence="8">
    <location>
        <begin position="238"/>
        <end position="255"/>
    </location>
</feature>
<evidence type="ECO:0000313" key="10">
    <source>
        <dbReference type="Proteomes" id="UP000198697"/>
    </source>
</evidence>
<keyword evidence="4 8" id="KW-0812">Transmembrane</keyword>
<dbReference type="InterPro" id="IPR029020">
    <property type="entry name" value="Ammonium/urea_transptr"/>
</dbReference>
<evidence type="ECO:0000256" key="8">
    <source>
        <dbReference type="SAM" id="Phobius"/>
    </source>
</evidence>
<dbReference type="PANTHER" id="PTHR10464">
    <property type="entry name" value="UREA TRANSPORTER"/>
    <property type="match status" value="1"/>
</dbReference>
<dbReference type="InterPro" id="IPR004937">
    <property type="entry name" value="Urea_transporter"/>
</dbReference>
<comment type="subcellular location">
    <subcellularLocation>
        <location evidence="1">Cell membrane</location>
        <topology evidence="1">Multi-pass membrane protein</topology>
    </subcellularLocation>
</comment>
<feature type="site" description="Important for channel permeability" evidence="7">
    <location>
        <position position="264"/>
    </location>
</feature>
<accession>A0A1I0J8L0</accession>
<dbReference type="AlphaFoldDB" id="A0A1I0J8L0"/>